<dbReference type="PANTHER" id="PTHR40267:SF1">
    <property type="entry name" value="BLR3294 PROTEIN"/>
    <property type="match status" value="1"/>
</dbReference>
<dbReference type="PANTHER" id="PTHR40267">
    <property type="entry name" value="BLR3294 PROTEIN"/>
    <property type="match status" value="1"/>
</dbReference>
<feature type="binding site" evidence="1">
    <location>
        <position position="136"/>
    </location>
    <ligand>
        <name>substrate</name>
    </ligand>
</feature>
<dbReference type="Proteomes" id="UP000011157">
    <property type="component" value="Chromosome"/>
</dbReference>
<evidence type="ECO:0000313" key="2">
    <source>
        <dbReference type="EMBL" id="AGC63316.1"/>
    </source>
</evidence>
<proteinExistence type="inferred from homology"/>
<sequence length="251" mass="26196">MSSYRVGLLVPSSNTTMEAEVPEVLRANGSTTGDRFTFHASRMRMKKVDPQELMAMNASAERATTELADAAVDVMAYACLVAVMAAGPNAHRTIEERLTKVASQSGGTVEVISSAGALVEGIRELGAKKIAMVAPYMKPLTSQVVDYIEAEGIEVMDVISLEVEDNRAVGCLDPMRPPHIALRLDTHDADAVVLSACVQMPSQAAIPAAEAMLGLPVISAATATSWKILRSLGVAPVAADAGALFDGGASG</sequence>
<dbReference type="Gene3D" id="3.40.50.12500">
    <property type="match status" value="1"/>
</dbReference>
<dbReference type="PATRIC" id="fig|459424.11.peg.3771"/>
<evidence type="ECO:0000313" key="3">
    <source>
        <dbReference type="Proteomes" id="UP000011157"/>
    </source>
</evidence>
<feature type="active site" description="Nucleophile" evidence="1">
    <location>
        <position position="79"/>
    </location>
</feature>
<dbReference type="PIRSF" id="PIRSF015736">
    <property type="entry name" value="MI"/>
    <property type="match status" value="1"/>
</dbReference>
<comment type="function">
    <text evidence="1">Catalyzes cis-trans isomerization of the C2-C3 double bond in maleate to yield fumarate.</text>
</comment>
<dbReference type="InterPro" id="IPR053714">
    <property type="entry name" value="Iso_Racemase_Enz_sf"/>
</dbReference>
<dbReference type="HOGENOM" id="CLU_068086_0_0_11"/>
<feature type="binding site" evidence="1">
    <location>
        <begin position="79"/>
        <end position="81"/>
    </location>
    <ligand>
        <name>substrate</name>
    </ligand>
</feature>
<evidence type="ECO:0000256" key="1">
    <source>
        <dbReference type="HAMAP-Rule" id="MF_00943"/>
    </source>
</evidence>
<dbReference type="EMBL" id="CP003899">
    <property type="protein sequence ID" value="AGC63316.1"/>
    <property type="molecule type" value="Genomic_DNA"/>
</dbReference>
<dbReference type="RefSeq" id="WP_015356297.1">
    <property type="nucleotide sequence ID" value="NC_020133.1"/>
</dbReference>
<accession>L7V686</accession>
<comment type="subunit">
    <text evidence="1">Homodimer.</text>
</comment>
<dbReference type="InterPro" id="IPR026286">
    <property type="entry name" value="MaiA/AMDase"/>
</dbReference>
<organism evidence="2 3">
    <name type="scientific">Mycobacterium liflandii (strain 128FXT)</name>
    <dbReference type="NCBI Taxonomy" id="459424"/>
    <lineage>
        <taxon>Bacteria</taxon>
        <taxon>Bacillati</taxon>
        <taxon>Actinomycetota</taxon>
        <taxon>Actinomycetes</taxon>
        <taxon>Mycobacteriales</taxon>
        <taxon>Mycobacteriaceae</taxon>
        <taxon>Mycobacterium</taxon>
        <taxon>Mycobacterium ulcerans group</taxon>
    </lineage>
</organism>
<comment type="catalytic activity">
    <reaction evidence="1">
        <text>maleate = fumarate</text>
        <dbReference type="Rhea" id="RHEA:13169"/>
        <dbReference type="ChEBI" id="CHEBI:29806"/>
        <dbReference type="ChEBI" id="CHEBI:30780"/>
        <dbReference type="EC" id="5.2.1.1"/>
    </reaction>
</comment>
<comment type="similarity">
    <text evidence="1">Belongs to the maleate isomerase family.</text>
</comment>
<dbReference type="EC" id="5.2.1.1" evidence="1"/>
<protein>
    <recommendedName>
        <fullName evidence="1">Maleate isomerase</fullName>
        <ecNumber evidence="1">5.2.1.1</ecNumber>
    </recommendedName>
    <alternativeName>
        <fullName evidence="1">Maleate cis-trans isomerase</fullName>
    </alternativeName>
</protein>
<dbReference type="GO" id="GO:0050076">
    <property type="term" value="F:maleate isomerase activity"/>
    <property type="evidence" value="ECO:0007669"/>
    <property type="project" value="UniProtKB-UniRule"/>
</dbReference>
<keyword evidence="3" id="KW-1185">Reference proteome</keyword>
<feature type="binding site" evidence="1">
    <location>
        <position position="14"/>
    </location>
    <ligand>
        <name>substrate</name>
    </ligand>
</feature>
<dbReference type="AlphaFoldDB" id="L7V686"/>
<feature type="binding site" evidence="1">
    <location>
        <begin position="198"/>
        <end position="199"/>
    </location>
    <ligand>
        <name>substrate</name>
    </ligand>
</feature>
<feature type="modified residue" description="S-(2-succinyl)cysteine" evidence="1">
    <location>
        <position position="79"/>
    </location>
</feature>
<feature type="active site" description="Proton donor" evidence="1">
    <location>
        <position position="197"/>
    </location>
</feature>
<keyword evidence="1 2" id="KW-0413">Isomerase</keyword>
<name>L7V686_MYCL1</name>
<gene>
    <name evidence="1" type="primary">maiA</name>
    <name evidence="2" type="ordered locus">MULP_03664</name>
</gene>
<reference evidence="2 3" key="1">
    <citation type="journal article" date="2013" name="J. Bacteriol.">
        <title>Complete Genome Sequence of the Frog Pathogen Mycobacterium ulcerans Ecovar Liflandii.</title>
        <authorList>
            <person name="Tobias N.J."/>
            <person name="Doig K.D."/>
            <person name="Medema M.H."/>
            <person name="Chen H."/>
            <person name="Haring V."/>
            <person name="Moore R."/>
            <person name="Seemann T."/>
            <person name="Stinear T.P."/>
        </authorList>
    </citation>
    <scope>NUCLEOTIDE SEQUENCE [LARGE SCALE GENOMIC DNA]</scope>
    <source>
        <strain evidence="2 3">128FXT</strain>
    </source>
</reference>
<dbReference type="HAMAP" id="MF_00943">
    <property type="entry name" value="Maleate_isomerase"/>
    <property type="match status" value="1"/>
</dbReference>
<dbReference type="Pfam" id="PF17645">
    <property type="entry name" value="Amdase"/>
    <property type="match status" value="1"/>
</dbReference>
<dbReference type="InterPro" id="IPR028615">
    <property type="entry name" value="Maleate_isomerase"/>
</dbReference>
<dbReference type="KEGG" id="mli:MULP_03664"/>
<feature type="binding site" evidence="1">
    <location>
        <position position="166"/>
    </location>
    <ligand>
        <name>substrate</name>
    </ligand>
</feature>
<comment type="miscellaneous">
    <text evidence="1">Reaction is initiated by nucleophilic attack of cysteine at the double bond, yielding a covalent succinylcysteine-like intermediate.</text>
</comment>